<dbReference type="Pfam" id="PF04548">
    <property type="entry name" value="AIG1"/>
    <property type="match status" value="1"/>
</dbReference>
<dbReference type="PROSITE" id="PS51720">
    <property type="entry name" value="G_AIG1"/>
    <property type="match status" value="1"/>
</dbReference>
<dbReference type="AlphaFoldDB" id="A0A3Q3CFQ3"/>
<evidence type="ECO:0000313" key="18">
    <source>
        <dbReference type="Proteomes" id="UP000264840"/>
    </source>
</evidence>
<evidence type="ECO:0000256" key="7">
    <source>
        <dbReference type="ARBA" id="ARBA00022737"/>
    </source>
</evidence>
<sequence>MAGKPALEGSRLRVVLVGQERVGKSSAGNTILGKKAFDCKISSSPVTLCSQKVEADVQGRRISVVDTPGLFSTRLSINMVKAEMLKALKLSFPGPHVFLLVLQLGRFTKQEQEGLKSLQTMLSPDVSKHTMVLFTYGDRLKNTIDIEKFVSNDNNLKELLKNCCGLYHVFNNEEMDERLQVHELLDKIDSITDGGHLYYQGSFESERSIRIFYVYCWGLTLRVLRQVNYMGIFNIIRFIFTWWETHFE</sequence>
<dbReference type="GO" id="GO:0005739">
    <property type="term" value="C:mitochondrion"/>
    <property type="evidence" value="ECO:0007669"/>
    <property type="project" value="UniProtKB-SubCell"/>
</dbReference>
<keyword evidence="8" id="KW-0547">Nucleotide-binding</keyword>
<feature type="domain" description="AIG1-type G" evidence="16">
    <location>
        <begin position="9"/>
        <end position="207"/>
    </location>
</feature>
<comment type="similarity">
    <text evidence="5">Belongs to the TRAFAC class TrmE-Era-EngA-EngB-Septin-like GTPase superfamily. AIG1/Toc34/Toc159-like paraseptin GTPase family. IAN subfamily.</text>
</comment>
<dbReference type="GO" id="GO:0005829">
    <property type="term" value="C:cytosol"/>
    <property type="evidence" value="ECO:0007669"/>
    <property type="project" value="UniProtKB-SubCell"/>
</dbReference>
<dbReference type="GO" id="GO:0005525">
    <property type="term" value="F:GTP binding"/>
    <property type="evidence" value="ECO:0007669"/>
    <property type="project" value="UniProtKB-KW"/>
</dbReference>
<dbReference type="GeneID" id="102301635"/>
<evidence type="ECO:0000256" key="10">
    <source>
        <dbReference type="ARBA" id="ARBA00023034"/>
    </source>
</evidence>
<evidence type="ECO:0000259" key="16">
    <source>
        <dbReference type="PROSITE" id="PS51720"/>
    </source>
</evidence>
<dbReference type="InterPro" id="IPR006703">
    <property type="entry name" value="G_AIG1"/>
</dbReference>
<keyword evidence="11" id="KW-0496">Mitochondrion</keyword>
<dbReference type="GO" id="GO:0005783">
    <property type="term" value="C:endoplasmic reticulum"/>
    <property type="evidence" value="ECO:0007669"/>
    <property type="project" value="UniProtKB-SubCell"/>
</dbReference>
<name>A0A3Q3CFQ3_HAPBU</name>
<evidence type="ECO:0000256" key="15">
    <source>
        <dbReference type="ARBA" id="ARBA00077278"/>
    </source>
</evidence>
<comment type="subcellular location">
    <subcellularLocation>
        <location evidence="3">Cytoplasm</location>
        <location evidence="3">Cytosol</location>
    </subcellularLocation>
    <subcellularLocation>
        <location evidence="2">Endoplasmic reticulum</location>
    </subcellularLocation>
    <subcellularLocation>
        <location evidence="4">Golgi apparatus</location>
    </subcellularLocation>
    <subcellularLocation>
        <location evidence="1">Mitochondrion</location>
    </subcellularLocation>
</comment>
<dbReference type="InterPro" id="IPR045058">
    <property type="entry name" value="GIMA/IAN/Toc"/>
</dbReference>
<reference evidence="17" key="2">
    <citation type="submission" date="2025-09" db="UniProtKB">
        <authorList>
            <consortium name="Ensembl"/>
        </authorList>
    </citation>
    <scope>IDENTIFICATION</scope>
</reference>
<reference evidence="17" key="1">
    <citation type="submission" date="2025-08" db="UniProtKB">
        <authorList>
            <consortium name="Ensembl"/>
        </authorList>
    </citation>
    <scope>IDENTIFICATION</scope>
</reference>
<dbReference type="RefSeq" id="XP_005951669.1">
    <property type="nucleotide sequence ID" value="XM_005951607.3"/>
</dbReference>
<evidence type="ECO:0000256" key="2">
    <source>
        <dbReference type="ARBA" id="ARBA00004240"/>
    </source>
</evidence>
<dbReference type="InterPro" id="IPR027417">
    <property type="entry name" value="P-loop_NTPase"/>
</dbReference>
<evidence type="ECO:0000256" key="12">
    <source>
        <dbReference type="ARBA" id="ARBA00023134"/>
    </source>
</evidence>
<dbReference type="Ensembl" id="ENSHBUT00000030982.1">
    <property type="protein sequence ID" value="ENSHBUP00000021177.1"/>
    <property type="gene ID" value="ENSHBUG00000023472.1"/>
</dbReference>
<dbReference type="Proteomes" id="UP000264840">
    <property type="component" value="Unplaced"/>
</dbReference>
<dbReference type="GO" id="GO:0005794">
    <property type="term" value="C:Golgi apparatus"/>
    <property type="evidence" value="ECO:0007669"/>
    <property type="project" value="UniProtKB-SubCell"/>
</dbReference>
<accession>A0A3Q3CFQ3</accession>
<keyword evidence="9" id="KW-0256">Endoplasmic reticulum</keyword>
<dbReference type="FunFam" id="3.40.50.300:FF:000536">
    <property type="entry name" value="GTPase IMAP family member 8"/>
    <property type="match status" value="1"/>
</dbReference>
<keyword evidence="6" id="KW-0963">Cytoplasm</keyword>
<dbReference type="GeneTree" id="ENSGT01140000282522"/>
<evidence type="ECO:0000256" key="13">
    <source>
        <dbReference type="ARBA" id="ARBA00056809"/>
    </source>
</evidence>
<evidence type="ECO:0000256" key="1">
    <source>
        <dbReference type="ARBA" id="ARBA00004173"/>
    </source>
</evidence>
<dbReference type="OMA" id="FTWWETH"/>
<evidence type="ECO:0000256" key="4">
    <source>
        <dbReference type="ARBA" id="ARBA00004555"/>
    </source>
</evidence>
<evidence type="ECO:0000313" key="17">
    <source>
        <dbReference type="Ensembl" id="ENSHBUP00000021177.1"/>
    </source>
</evidence>
<evidence type="ECO:0000256" key="6">
    <source>
        <dbReference type="ARBA" id="ARBA00022490"/>
    </source>
</evidence>
<dbReference type="Gene3D" id="3.40.50.300">
    <property type="entry name" value="P-loop containing nucleotide triphosphate hydrolases"/>
    <property type="match status" value="1"/>
</dbReference>
<dbReference type="PANTHER" id="PTHR10903:SF112">
    <property type="entry name" value="SI:CH211-113E8.5"/>
    <property type="match status" value="1"/>
</dbReference>
<comment type="function">
    <text evidence="13">Exerts an anti-apoptotic effect in the immune system and is involved in responses to infections.</text>
</comment>
<dbReference type="STRING" id="8153.ENSHBUP00000021177"/>
<dbReference type="SUPFAM" id="SSF52540">
    <property type="entry name" value="P-loop containing nucleoside triphosphate hydrolases"/>
    <property type="match status" value="1"/>
</dbReference>
<evidence type="ECO:0000256" key="8">
    <source>
        <dbReference type="ARBA" id="ARBA00022741"/>
    </source>
</evidence>
<proteinExistence type="inferred from homology"/>
<keyword evidence="18" id="KW-1185">Reference proteome</keyword>
<protein>
    <recommendedName>
        <fullName evidence="14">GTPase IMAP family member 8</fullName>
    </recommendedName>
    <alternativeName>
        <fullName evidence="15">Immune-associated nucleotide-binding protein 9</fullName>
    </alternativeName>
</protein>
<evidence type="ECO:0000256" key="9">
    <source>
        <dbReference type="ARBA" id="ARBA00022824"/>
    </source>
</evidence>
<keyword evidence="12" id="KW-0342">GTP-binding</keyword>
<keyword evidence="10" id="KW-0333">Golgi apparatus</keyword>
<organism evidence="17 18">
    <name type="scientific">Haplochromis burtoni</name>
    <name type="common">Burton's mouthbrooder</name>
    <name type="synonym">Chromis burtoni</name>
    <dbReference type="NCBI Taxonomy" id="8153"/>
    <lineage>
        <taxon>Eukaryota</taxon>
        <taxon>Metazoa</taxon>
        <taxon>Chordata</taxon>
        <taxon>Craniata</taxon>
        <taxon>Vertebrata</taxon>
        <taxon>Euteleostomi</taxon>
        <taxon>Actinopterygii</taxon>
        <taxon>Neopterygii</taxon>
        <taxon>Teleostei</taxon>
        <taxon>Neoteleostei</taxon>
        <taxon>Acanthomorphata</taxon>
        <taxon>Ovalentaria</taxon>
        <taxon>Cichlomorphae</taxon>
        <taxon>Cichliformes</taxon>
        <taxon>Cichlidae</taxon>
        <taxon>African cichlids</taxon>
        <taxon>Pseudocrenilabrinae</taxon>
        <taxon>Haplochromini</taxon>
        <taxon>Haplochromis</taxon>
    </lineage>
</organism>
<keyword evidence="7" id="KW-0677">Repeat</keyword>
<evidence type="ECO:0000256" key="5">
    <source>
        <dbReference type="ARBA" id="ARBA00008535"/>
    </source>
</evidence>
<evidence type="ECO:0000256" key="11">
    <source>
        <dbReference type="ARBA" id="ARBA00023128"/>
    </source>
</evidence>
<evidence type="ECO:0000256" key="14">
    <source>
        <dbReference type="ARBA" id="ARBA00073539"/>
    </source>
</evidence>
<evidence type="ECO:0000256" key="3">
    <source>
        <dbReference type="ARBA" id="ARBA00004514"/>
    </source>
</evidence>
<dbReference type="PANTHER" id="PTHR10903">
    <property type="entry name" value="GTPASE, IMAP FAMILY MEMBER-RELATED"/>
    <property type="match status" value="1"/>
</dbReference>